<dbReference type="CDD" id="cd00118">
    <property type="entry name" value="LysM"/>
    <property type="match status" value="1"/>
</dbReference>
<dbReference type="Gene3D" id="1.10.530.10">
    <property type="match status" value="1"/>
</dbReference>
<dbReference type="Pfam" id="PF01476">
    <property type="entry name" value="LysM"/>
    <property type="match status" value="1"/>
</dbReference>
<dbReference type="OrthoDB" id="9815002at2"/>
<dbReference type="Pfam" id="PF01464">
    <property type="entry name" value="SLT"/>
    <property type="match status" value="1"/>
</dbReference>
<dbReference type="SMART" id="SM00257">
    <property type="entry name" value="LysM"/>
    <property type="match status" value="1"/>
</dbReference>
<dbReference type="InterPro" id="IPR018392">
    <property type="entry name" value="LysM"/>
</dbReference>
<evidence type="ECO:0000256" key="1">
    <source>
        <dbReference type="ARBA" id="ARBA00007734"/>
    </source>
</evidence>
<dbReference type="eggNOG" id="COG0741">
    <property type="taxonomic scope" value="Bacteria"/>
</dbReference>
<reference evidence="6" key="1">
    <citation type="submission" date="2017-04" db="EMBL/GenBank/DDBJ databases">
        <title>Function of individual gut microbiota members based on whole genome sequencing of pure cultures obtained from chicken caecum.</title>
        <authorList>
            <person name="Medvecky M."/>
            <person name="Cejkova D."/>
            <person name="Polansky O."/>
            <person name="Karasova D."/>
            <person name="Kubasova T."/>
            <person name="Cizek A."/>
            <person name="Rychlik I."/>
        </authorList>
    </citation>
    <scope>NUCLEOTIDE SEQUENCE [LARGE SCALE GENOMIC DNA]</scope>
    <source>
        <strain evidence="6">An90</strain>
    </source>
</reference>
<feature type="domain" description="LysM" evidence="4">
    <location>
        <begin position="410"/>
        <end position="454"/>
    </location>
</feature>
<evidence type="ECO:0000313" key="6">
    <source>
        <dbReference type="Proteomes" id="UP000195772"/>
    </source>
</evidence>
<dbReference type="eggNOG" id="COG1388">
    <property type="taxonomic scope" value="Bacteria"/>
</dbReference>
<dbReference type="RefSeq" id="WP_087401185.1">
    <property type="nucleotide sequence ID" value="NZ_BAAFKZ010000011.1"/>
</dbReference>
<accession>A0A1Y3QX57</accession>
<dbReference type="SUPFAM" id="SSF54106">
    <property type="entry name" value="LysM domain"/>
    <property type="match status" value="1"/>
</dbReference>
<dbReference type="InterPro" id="IPR008258">
    <property type="entry name" value="Transglycosylase_SLT_dom_1"/>
</dbReference>
<dbReference type="Proteomes" id="UP000195772">
    <property type="component" value="Unassembled WGS sequence"/>
</dbReference>
<protein>
    <submittedName>
        <fullName evidence="5">Lytic transglycosylase</fullName>
    </submittedName>
</protein>
<dbReference type="SUPFAM" id="SSF53955">
    <property type="entry name" value="Lysozyme-like"/>
    <property type="match status" value="1"/>
</dbReference>
<dbReference type="AlphaFoldDB" id="A0A1Y3QX57"/>
<gene>
    <name evidence="5" type="ORF">B5G41_02885</name>
</gene>
<comment type="similarity">
    <text evidence="1">Belongs to the transglycosylase Slt family.</text>
</comment>
<dbReference type="PROSITE" id="PS51782">
    <property type="entry name" value="LYSM"/>
    <property type="match status" value="1"/>
</dbReference>
<keyword evidence="3" id="KW-0732">Signal</keyword>
<sequence>MRTLLTILLLLAVAVPASALDRRPRKKDKKKNKTEAVVTPPTAPVAEQQAAPEPEEPELPGPAEVQYDDMTLGLSAEQADSLVAVWRERQCGDSYQEFFDNYILVDSTAEGTTPDSVYIQRLRALVSPIQLPYNNIVRGYINRYTDSRYGTISRILGMSQYYFPLIEDELLKEGLPVELRALPIIESALSTTAVSPMGAVGLWQFMPSTGKSYGLEVNSLVDERRDPVRSTQAACRYLKDLYAIYNDWSLAIAAYNCGPGNVNKAIARSGGNGRTFWDIYDYLPRETRGYVPAFIGASYAYAYHRQHGIELTEAPIPLATDTIRIDRLMHLGQIASTIDIPIETLRQLNPQYKLDIIPATTKPYTLVLPQRNITQYIANEPAIFAKDSAYLKEYINPANIDKKRQERSGTVYVVKKGDTLGAIARRYRVTTAQLMRWNGIKNAHKLRLGQRIRIEGR</sequence>
<feature type="chain" id="PRO_5012644170" evidence="3">
    <location>
        <begin position="20"/>
        <end position="457"/>
    </location>
</feature>
<dbReference type="InterPro" id="IPR036779">
    <property type="entry name" value="LysM_dom_sf"/>
</dbReference>
<organism evidence="5 6">
    <name type="scientific">Alistipes onderdonkii</name>
    <dbReference type="NCBI Taxonomy" id="328813"/>
    <lineage>
        <taxon>Bacteria</taxon>
        <taxon>Pseudomonadati</taxon>
        <taxon>Bacteroidota</taxon>
        <taxon>Bacteroidia</taxon>
        <taxon>Bacteroidales</taxon>
        <taxon>Rikenellaceae</taxon>
        <taxon>Alistipes</taxon>
    </lineage>
</organism>
<comment type="caution">
    <text evidence="5">The sequence shown here is derived from an EMBL/GenBank/DDBJ whole genome shotgun (WGS) entry which is preliminary data.</text>
</comment>
<dbReference type="EMBL" id="NFHB01000002">
    <property type="protein sequence ID" value="OUN04272.1"/>
    <property type="molecule type" value="Genomic_DNA"/>
</dbReference>
<evidence type="ECO:0000313" key="5">
    <source>
        <dbReference type="EMBL" id="OUN04272.1"/>
    </source>
</evidence>
<dbReference type="CDD" id="cd16894">
    <property type="entry name" value="MltD-like"/>
    <property type="match status" value="1"/>
</dbReference>
<evidence type="ECO:0000256" key="2">
    <source>
        <dbReference type="SAM" id="MobiDB-lite"/>
    </source>
</evidence>
<name>A0A1Y3QX57_9BACT</name>
<dbReference type="PANTHER" id="PTHR37423:SF2">
    <property type="entry name" value="MEMBRANE-BOUND LYTIC MUREIN TRANSGLYCOSYLASE C"/>
    <property type="match status" value="1"/>
</dbReference>
<feature type="region of interest" description="Disordered" evidence="2">
    <location>
        <begin position="21"/>
        <end position="60"/>
    </location>
</feature>
<dbReference type="InterPro" id="IPR023346">
    <property type="entry name" value="Lysozyme-like_dom_sf"/>
</dbReference>
<dbReference type="PANTHER" id="PTHR37423">
    <property type="entry name" value="SOLUBLE LYTIC MUREIN TRANSGLYCOSYLASE-RELATED"/>
    <property type="match status" value="1"/>
</dbReference>
<feature type="compositionally biased region" description="Basic residues" evidence="2">
    <location>
        <begin position="23"/>
        <end position="32"/>
    </location>
</feature>
<evidence type="ECO:0000259" key="4">
    <source>
        <dbReference type="PROSITE" id="PS51782"/>
    </source>
</evidence>
<evidence type="ECO:0000256" key="3">
    <source>
        <dbReference type="SAM" id="SignalP"/>
    </source>
</evidence>
<feature type="signal peptide" evidence="3">
    <location>
        <begin position="1"/>
        <end position="19"/>
    </location>
</feature>
<proteinExistence type="inferred from homology"/>
<dbReference type="Gene3D" id="3.10.350.10">
    <property type="entry name" value="LysM domain"/>
    <property type="match status" value="1"/>
</dbReference>